<dbReference type="SUPFAM" id="SSF51905">
    <property type="entry name" value="FAD/NAD(P)-binding domain"/>
    <property type="match status" value="1"/>
</dbReference>
<dbReference type="STRING" id="28134.SAMN05444288_1658"/>
<keyword evidence="5 6" id="KW-0350">Heme biosynthesis</keyword>
<dbReference type="InterPro" id="IPR050464">
    <property type="entry name" value="Zeta_carotene_desat/Oxidored"/>
</dbReference>
<dbReference type="InterPro" id="IPR036188">
    <property type="entry name" value="FAD/NAD-bd_sf"/>
</dbReference>
<comment type="caution">
    <text evidence="8">The sequence shown here is derived from an EMBL/GenBank/DDBJ whole genome shotgun (WGS) entry which is preliminary data.</text>
</comment>
<evidence type="ECO:0000313" key="9">
    <source>
        <dbReference type="Proteomes" id="UP000005580"/>
    </source>
</evidence>
<dbReference type="Proteomes" id="UP000005580">
    <property type="component" value="Unassembled WGS sequence"/>
</dbReference>
<comment type="function">
    <text evidence="6">Involved in coproporphyrin-dependent heme b biosynthesis. Catalyzes the oxidation of coproporphyrinogen III to coproporphyrin III.</text>
</comment>
<name>E7RPW3_9BACT</name>
<dbReference type="InterPro" id="IPR002937">
    <property type="entry name" value="Amino_oxidase"/>
</dbReference>
<evidence type="ECO:0000313" key="8">
    <source>
        <dbReference type="EMBL" id="EFZ37156.1"/>
    </source>
</evidence>
<proteinExistence type="inferred from homology"/>
<dbReference type="GO" id="GO:0004729">
    <property type="term" value="F:oxygen-dependent protoporphyrinogen oxidase activity"/>
    <property type="evidence" value="ECO:0007669"/>
    <property type="project" value="UniProtKB-UniRule"/>
</dbReference>
<evidence type="ECO:0000256" key="3">
    <source>
        <dbReference type="ARBA" id="ARBA00022827"/>
    </source>
</evidence>
<keyword evidence="2 6" id="KW-0285">Flavoprotein</keyword>
<dbReference type="Gene3D" id="1.10.3110.10">
    <property type="entry name" value="protoporphyrinogen ix oxidase, domain 3"/>
    <property type="match status" value="1"/>
</dbReference>
<keyword evidence="4 6" id="KW-0560">Oxidoreductase</keyword>
<evidence type="ECO:0000256" key="6">
    <source>
        <dbReference type="RuleBase" id="RU364052"/>
    </source>
</evidence>
<dbReference type="PANTHER" id="PTHR42923">
    <property type="entry name" value="PROTOPORPHYRINOGEN OXIDASE"/>
    <property type="match status" value="1"/>
</dbReference>
<dbReference type="RefSeq" id="WP_004368490.1">
    <property type="nucleotide sequence ID" value="NZ_GL833118.1"/>
</dbReference>
<reference evidence="8" key="1">
    <citation type="submission" date="2011-01" db="EMBL/GenBank/DDBJ databases">
        <authorList>
            <person name="Muzny D."/>
            <person name="Qin X."/>
            <person name="Buhay C."/>
            <person name="Dugan-Rocha S."/>
            <person name="Ding Y."/>
            <person name="Chen G."/>
            <person name="Hawes A."/>
            <person name="Holder M."/>
            <person name="Jhangiani S."/>
            <person name="Johnson A."/>
            <person name="Khan Z."/>
            <person name="Li Z."/>
            <person name="Liu W."/>
            <person name="Liu X."/>
            <person name="Perez L."/>
            <person name="Shen H."/>
            <person name="Wang Q."/>
            <person name="Watt J."/>
            <person name="Xi L."/>
            <person name="Xin Y."/>
            <person name="Zhou J."/>
            <person name="Deng J."/>
            <person name="Jiang H."/>
            <person name="Liu Y."/>
            <person name="Qu J."/>
            <person name="Song X.-Z."/>
            <person name="Zhang L."/>
            <person name="Villasana D."/>
            <person name="Johnson A."/>
            <person name="Liu J."/>
            <person name="Liyanage D."/>
            <person name="Lorensuhewa L."/>
            <person name="Robinson T."/>
            <person name="Song A."/>
            <person name="Song B.-B."/>
            <person name="Dinh H."/>
            <person name="Thornton R."/>
            <person name="Coyle M."/>
            <person name="Francisco L."/>
            <person name="Jackson L."/>
            <person name="Javaid M."/>
            <person name="Korchina V."/>
            <person name="Kovar C."/>
            <person name="Mata R."/>
            <person name="Mathew T."/>
            <person name="Ngo R."/>
            <person name="Nguyen L."/>
            <person name="Nguyen N."/>
            <person name="Okwuonu G."/>
            <person name="Ongeri F."/>
            <person name="Pham C."/>
            <person name="Simmons D."/>
            <person name="Wilczek-Boney K."/>
            <person name="Hale W."/>
            <person name="Jakkamsetti A."/>
            <person name="Pham P."/>
            <person name="Ruth R."/>
            <person name="San Lucas F."/>
            <person name="Warren J."/>
            <person name="Zhang J."/>
            <person name="Zhao Z."/>
            <person name="Zhou C."/>
            <person name="Zhu D."/>
            <person name="Lee S."/>
            <person name="Bess C."/>
            <person name="Blankenburg K."/>
            <person name="Forbes L."/>
            <person name="Fu Q."/>
            <person name="Gubbala S."/>
            <person name="Hirani K."/>
            <person name="Jayaseelan J.C."/>
            <person name="Lara F."/>
            <person name="Munidasa M."/>
            <person name="Palculict T."/>
            <person name="Patil S."/>
            <person name="Pu L.-L."/>
            <person name="Saada N."/>
            <person name="Tang L."/>
            <person name="Weissenberger G."/>
            <person name="Zhu Y."/>
            <person name="Hemphill L."/>
            <person name="Shang Y."/>
            <person name="Youmans B."/>
            <person name="Ayvaz T."/>
            <person name="Ross M."/>
            <person name="Santibanez J."/>
            <person name="Aqrawi P."/>
            <person name="Gross S."/>
            <person name="Joshi V."/>
            <person name="Fowler G."/>
            <person name="Nazareth L."/>
            <person name="Reid J."/>
            <person name="Worley K."/>
            <person name="Petrosino J."/>
            <person name="Highlander S."/>
            <person name="Gibbs R."/>
        </authorList>
    </citation>
    <scope>NUCLEOTIDE SEQUENCE [LARGE SCALE GENOMIC DNA]</scope>
    <source>
        <strain evidence="8">ATCC 33269</strain>
    </source>
</reference>
<dbReference type="UniPathway" id="UPA00252"/>
<dbReference type="PANTHER" id="PTHR42923:SF3">
    <property type="entry name" value="PROTOPORPHYRINOGEN OXIDASE"/>
    <property type="match status" value="1"/>
</dbReference>
<dbReference type="HOGENOM" id="CLU_009629_3_0_10"/>
<dbReference type="GO" id="GO:0006783">
    <property type="term" value="P:heme biosynthetic process"/>
    <property type="evidence" value="ECO:0007669"/>
    <property type="project" value="UniProtKB-UniRule"/>
</dbReference>
<comment type="catalytic activity">
    <reaction evidence="6">
        <text>coproporphyrinogen III + 3 O2 = coproporphyrin III + 3 H2O2</text>
        <dbReference type="Rhea" id="RHEA:43436"/>
        <dbReference type="ChEBI" id="CHEBI:15379"/>
        <dbReference type="ChEBI" id="CHEBI:16240"/>
        <dbReference type="ChEBI" id="CHEBI:57309"/>
        <dbReference type="ChEBI" id="CHEBI:131725"/>
        <dbReference type="EC" id="1.3.3.15"/>
    </reaction>
</comment>
<comment type="pathway">
    <text evidence="6">Porphyrin-containing compound metabolism; protoheme biosynthesis.</text>
</comment>
<gene>
    <name evidence="8" type="primary">hemG</name>
    <name evidence="8" type="ORF">HMPREF0663_11214</name>
</gene>
<dbReference type="GO" id="GO:0005737">
    <property type="term" value="C:cytoplasm"/>
    <property type="evidence" value="ECO:0007669"/>
    <property type="project" value="UniProtKB-SubCell"/>
</dbReference>
<dbReference type="EC" id="1.3.3.15" evidence="6"/>
<dbReference type="NCBIfam" id="TIGR00562">
    <property type="entry name" value="proto_IX_ox"/>
    <property type="match status" value="1"/>
</dbReference>
<dbReference type="Pfam" id="PF01593">
    <property type="entry name" value="Amino_oxidase"/>
    <property type="match status" value="1"/>
</dbReference>
<comment type="cofactor">
    <cofactor evidence="1 6">
        <name>FAD</name>
        <dbReference type="ChEBI" id="CHEBI:57692"/>
    </cofactor>
</comment>
<keyword evidence="6" id="KW-0963">Cytoplasm</keyword>
<keyword evidence="3 6" id="KW-0274">FAD</keyword>
<dbReference type="eggNOG" id="COG1232">
    <property type="taxonomic scope" value="Bacteria"/>
</dbReference>
<accession>E7RPW3</accession>
<dbReference type="Gene3D" id="3.90.660.20">
    <property type="entry name" value="Protoporphyrinogen oxidase, mitochondrial, domain 2"/>
    <property type="match status" value="1"/>
</dbReference>
<comment type="similarity">
    <text evidence="6">Belongs to the protoporphyrinogen/coproporphyrinogen oxidase family. Coproporphyrinogen III oxidase subfamily.</text>
</comment>
<evidence type="ECO:0000256" key="1">
    <source>
        <dbReference type="ARBA" id="ARBA00001974"/>
    </source>
</evidence>
<dbReference type="SUPFAM" id="SSF54373">
    <property type="entry name" value="FAD-linked reductases, C-terminal domain"/>
    <property type="match status" value="1"/>
</dbReference>
<dbReference type="InterPro" id="IPR004572">
    <property type="entry name" value="Protoporphyrinogen_oxidase"/>
</dbReference>
<dbReference type="EMBL" id="AEPE02000004">
    <property type="protein sequence ID" value="EFZ37156.1"/>
    <property type="molecule type" value="Genomic_DNA"/>
</dbReference>
<dbReference type="AlphaFoldDB" id="E7RPW3"/>
<sequence length="459" mass="50397">MEKQSFREREAVVIGAGITGLTAAFYARKKGRDVEVLEREDRIGGQIGTYHEDGYTFESGPNTGVVSYPEVAELFADMGEACRLELARGSSKRRLIWKGTQFHALPAGLTAAFRTPLFTWHDKIRIIGEPFRKKGVDPNETVGELTVRRLGYSYLRYAVDPFLSGVYAGDPMRLVTRYALPKLYNLEQTYGSFIRGAVAKAKEQKSNRDRLATKKVFSAHGGMGNLVNALGDAIGADRITIGARDIVLVPDSGRWRVEYTDAGGNACCIRCAKVVTTCGAYSLPALLPFVDKERMKAVNNLYYAPIVQVGVGVADTAGVGYNAFGGLVPSCERQNVLGILYPSACFEGRAPERGAVFSFFMGGVRRPDFVDKSDEELLTIVDDALHRMLKLPDMVKADTVRIFRHRRAIPQYEGNTGERYAAIDSIERQYGGLRIAGNIRGGIGMADRIRQAVAVAAKL</sequence>
<organism evidence="8 9">
    <name type="scientific">Hoylesella oralis ATCC 33269</name>
    <dbReference type="NCBI Taxonomy" id="873533"/>
    <lineage>
        <taxon>Bacteria</taxon>
        <taxon>Pseudomonadati</taxon>
        <taxon>Bacteroidota</taxon>
        <taxon>Bacteroidia</taxon>
        <taxon>Bacteroidales</taxon>
        <taxon>Prevotellaceae</taxon>
        <taxon>Hoylesella</taxon>
    </lineage>
</organism>
<evidence type="ECO:0000259" key="7">
    <source>
        <dbReference type="Pfam" id="PF01593"/>
    </source>
</evidence>
<evidence type="ECO:0000256" key="2">
    <source>
        <dbReference type="ARBA" id="ARBA00022630"/>
    </source>
</evidence>
<protein>
    <recommendedName>
        <fullName evidence="6">Coproporphyrinogen III oxidase</fullName>
        <ecNumber evidence="6">1.3.3.15</ecNumber>
    </recommendedName>
</protein>
<keyword evidence="9" id="KW-1185">Reference proteome</keyword>
<dbReference type="Gene3D" id="3.50.50.60">
    <property type="entry name" value="FAD/NAD(P)-binding domain"/>
    <property type="match status" value="1"/>
</dbReference>
<evidence type="ECO:0000256" key="4">
    <source>
        <dbReference type="ARBA" id="ARBA00023002"/>
    </source>
</evidence>
<comment type="subcellular location">
    <subcellularLocation>
        <location evidence="6">Cytoplasm</location>
    </subcellularLocation>
</comment>
<feature type="domain" description="Amine oxidase" evidence="7">
    <location>
        <begin position="18"/>
        <end position="452"/>
    </location>
</feature>
<evidence type="ECO:0000256" key="5">
    <source>
        <dbReference type="ARBA" id="ARBA00023133"/>
    </source>
</evidence>